<name>A0A239H792_9BACT</name>
<dbReference type="CDD" id="cd07473">
    <property type="entry name" value="Peptidases_S8_Subtilisin_like"/>
    <property type="match status" value="1"/>
</dbReference>
<dbReference type="InterPro" id="IPR018247">
    <property type="entry name" value="EF_Hand_1_Ca_BS"/>
</dbReference>
<dbReference type="GO" id="GO:0004553">
    <property type="term" value="F:hydrolase activity, hydrolyzing O-glycosyl compounds"/>
    <property type="evidence" value="ECO:0007669"/>
    <property type="project" value="InterPro"/>
</dbReference>
<proteinExistence type="inferred from homology"/>
<evidence type="ECO:0000256" key="1">
    <source>
        <dbReference type="ARBA" id="ARBA00011073"/>
    </source>
</evidence>
<keyword evidence="3 5" id="KW-0378">Hydrolase</keyword>
<dbReference type="InterPro" id="IPR034204">
    <property type="entry name" value="PfSUB1-like_cat_dom"/>
</dbReference>
<keyword evidence="4 5" id="KW-0720">Serine protease</keyword>
<dbReference type="InterPro" id="IPR036439">
    <property type="entry name" value="Dockerin_dom_sf"/>
</dbReference>
<dbReference type="Pfam" id="PF00404">
    <property type="entry name" value="Dockerin_1"/>
    <property type="match status" value="1"/>
</dbReference>
<dbReference type="PROSITE" id="PS51892">
    <property type="entry name" value="SUBTILASE"/>
    <property type="match status" value="1"/>
</dbReference>
<accession>A0A239H792</accession>
<keyword evidence="2 5" id="KW-0645">Protease</keyword>
<dbReference type="InterPro" id="IPR000209">
    <property type="entry name" value="Peptidase_S8/S53_dom"/>
</dbReference>
<dbReference type="CDD" id="cd14256">
    <property type="entry name" value="Dockerin_I"/>
    <property type="match status" value="1"/>
</dbReference>
<dbReference type="PROSITE" id="PS00138">
    <property type="entry name" value="SUBTILASE_SER"/>
    <property type="match status" value="1"/>
</dbReference>
<comment type="similarity">
    <text evidence="1 5 6">Belongs to the peptidase S8 family.</text>
</comment>
<evidence type="ECO:0000256" key="7">
    <source>
        <dbReference type="SAM" id="Phobius"/>
    </source>
</evidence>
<dbReference type="PROSITE" id="PS00137">
    <property type="entry name" value="SUBTILASE_HIS"/>
    <property type="match status" value="1"/>
</dbReference>
<feature type="active site" description="Charge relay system" evidence="5">
    <location>
        <position position="439"/>
    </location>
</feature>
<gene>
    <name evidence="9" type="ORF">SAMN06295967_1274</name>
</gene>
<feature type="active site" description="Charge relay system" evidence="5">
    <location>
        <position position="212"/>
    </location>
</feature>
<evidence type="ECO:0000256" key="2">
    <source>
        <dbReference type="ARBA" id="ARBA00022670"/>
    </source>
</evidence>
<dbReference type="PANTHER" id="PTHR43806:SF11">
    <property type="entry name" value="CEREVISIN-RELATED"/>
    <property type="match status" value="1"/>
</dbReference>
<feature type="transmembrane region" description="Helical" evidence="7">
    <location>
        <begin position="7"/>
        <end position="27"/>
    </location>
</feature>
<dbReference type="NCBIfam" id="TIGR04183">
    <property type="entry name" value="Por_Secre_tail"/>
    <property type="match status" value="1"/>
</dbReference>
<feature type="domain" description="Dockerin" evidence="8">
    <location>
        <begin position="1081"/>
        <end position="1148"/>
    </location>
</feature>
<evidence type="ECO:0000256" key="5">
    <source>
        <dbReference type="PROSITE-ProRule" id="PRU01240"/>
    </source>
</evidence>
<sequence length="1358" mass="150858">MRRSNQSLKFFMGFILMNFFIATNILAQSNNSRPMPEFEKGEVLFLLKDNVPLKKVDYPNARMGVSQIDQILQEFAVDKLDILFPDLEDYAGKSLPNLRNAYTGKDIQLANLQRTFKVKLPEKDQFKMYDLIQALNESDEVVYAEPNYIFSNQVTEPSFQPLMRNTHPFSKNESFVPNDPLFSSQEGIQRHQIDQVWQTNRGDGKSVIAVIDTGVDYNHPDLAANIWTNPKESANPNNNDTDGNGFVDDFRGWDFINNDNDPMDDNIHGTHVAGILAAVCDNGIGIAGVNCNAKIMPIKALQSSGRGDASTLAQAILYAANNGATVINMSFGGYAESITMRNALAFAYSKAVLVAAAGNDGRCIGPGIGCAPMFPAAYSFVIGVQENGAGQIGNFSNFDQDGPVFSRYPDLWNYEIKATGISVLSTIPNGQYRALNGTSMAAPYVAGAVSLYMEERPEDSKELLFGNLINSAEGGVLKLFASLNTNPEPRLEFVTFEIEDSEGGDGDGRPDAGETIDIIGTVRNTWGQSNGVYMALSFQEFEDTTVVEFLKDTVFLGSISPYALRKNESEPFQLKLRNDLMHDRDISLKVSIWDIGGKSNIEQDLVITVYNRTKVGGLIDRDVTWTADREYLVVENMRIAENATLTIEPGTTVYFDPGKSIDVRGKLVSIGSYNNRIKFIGLPYNSCCDDMGLRGSGLLEIQFSTFQTLHVALKLPINTSFIRDSEIKENYFFGGGNPYIHSEMLRVMFINNFNLNVYNDRSDYSTINDNVFSNNISNWGSFFTFSNYEESLKGNSFYNNVSQNKLLNFDLGWGNSSFRDISGNYFGSVDSMKIQSSVHDFFKNSEKPIALFMPVLIKPSSQSHGHVWKVLINNIDAQDEYQILDPLGVGRHKVEVYFNREMDKTRPPFVSMGVRFPYTQTAISQDGAWNEAGNIYTAYLEVGVGTGDGINRLRVEGARDLEWFDIPIEDSRFNVLVDAAGSLSGDFFATPGLGRINLDWASPEEEVSDLLGYNMYRYQYIQVGDTLLPTDTLQINRQLLNQEHFEDLEVIPGKQYFYGYKIVRTNLTESDFSKIISAVALTAEKGDVNGDLKVDVLDVVSTISHIIGENPRPFIDEAADINEDGTINVLDVVQIISKILNPSSASTGFGSLNLAKATLLVDEEGMVLDSNEPIAGLQLEVKNWKKGTPYTVHEAFRQFESIQYETDSSLVLLLFNFGGNVIPSGKIPLLSFEGAMPEVLAITTAGERGKPILTTVNYRSPEQQRPEHFQVFQNSPNPFSQSTTIHYTISAPSDVTLLVYSIMGETLITETQSHQSAGKYSFEVQGNGMKRGVYLYRVLVKGADGVQMSSAKKMMYIP</sequence>
<organism evidence="9 10">
    <name type="scientific">Belliella buryatensis</name>
    <dbReference type="NCBI Taxonomy" id="1500549"/>
    <lineage>
        <taxon>Bacteria</taxon>
        <taxon>Pseudomonadati</taxon>
        <taxon>Bacteroidota</taxon>
        <taxon>Cytophagia</taxon>
        <taxon>Cytophagales</taxon>
        <taxon>Cyclobacteriaceae</taxon>
        <taxon>Belliella</taxon>
    </lineage>
</organism>
<evidence type="ECO:0000313" key="9">
    <source>
        <dbReference type="EMBL" id="SNS77015.1"/>
    </source>
</evidence>
<evidence type="ECO:0000313" key="10">
    <source>
        <dbReference type="Proteomes" id="UP000198480"/>
    </source>
</evidence>
<dbReference type="InterPro" id="IPR023828">
    <property type="entry name" value="Peptidase_S8_Ser-AS"/>
</dbReference>
<dbReference type="GO" id="GO:0006508">
    <property type="term" value="P:proteolysis"/>
    <property type="evidence" value="ECO:0007669"/>
    <property type="project" value="UniProtKB-KW"/>
</dbReference>
<dbReference type="PROSITE" id="PS00018">
    <property type="entry name" value="EF_HAND_1"/>
    <property type="match status" value="1"/>
</dbReference>
<keyword evidence="7" id="KW-0472">Membrane</keyword>
<dbReference type="EMBL" id="FZOK01000027">
    <property type="protein sequence ID" value="SNS77015.1"/>
    <property type="molecule type" value="Genomic_DNA"/>
</dbReference>
<dbReference type="InterPro" id="IPR015500">
    <property type="entry name" value="Peptidase_S8_subtilisin-rel"/>
</dbReference>
<evidence type="ECO:0000256" key="4">
    <source>
        <dbReference type="ARBA" id="ARBA00022825"/>
    </source>
</evidence>
<dbReference type="GO" id="GO:0004252">
    <property type="term" value="F:serine-type endopeptidase activity"/>
    <property type="evidence" value="ECO:0007669"/>
    <property type="project" value="UniProtKB-UniRule"/>
</dbReference>
<evidence type="ECO:0000256" key="3">
    <source>
        <dbReference type="ARBA" id="ARBA00022801"/>
    </source>
</evidence>
<reference evidence="10" key="1">
    <citation type="submission" date="2017-06" db="EMBL/GenBank/DDBJ databases">
        <authorList>
            <person name="Varghese N."/>
            <person name="Submissions S."/>
        </authorList>
    </citation>
    <scope>NUCLEOTIDE SEQUENCE [LARGE SCALE GENOMIC DNA]</scope>
    <source>
        <strain evidence="10">5C</strain>
    </source>
</reference>
<dbReference type="InterPro" id="IPR002105">
    <property type="entry name" value="Dockerin_1_rpt"/>
</dbReference>
<dbReference type="SUPFAM" id="SSF52743">
    <property type="entry name" value="Subtilisin-like"/>
    <property type="match status" value="1"/>
</dbReference>
<dbReference type="GO" id="GO:0000272">
    <property type="term" value="P:polysaccharide catabolic process"/>
    <property type="evidence" value="ECO:0007669"/>
    <property type="project" value="InterPro"/>
</dbReference>
<protein>
    <submittedName>
        <fullName evidence="9">Por secretion system C-terminal sorting domain-containing protein</fullName>
    </submittedName>
</protein>
<dbReference type="InterPro" id="IPR023827">
    <property type="entry name" value="Peptidase_S8_Asp-AS"/>
</dbReference>
<keyword evidence="7" id="KW-0812">Transmembrane</keyword>
<evidence type="ECO:0000256" key="6">
    <source>
        <dbReference type="RuleBase" id="RU003355"/>
    </source>
</evidence>
<dbReference type="InterPro" id="IPR036852">
    <property type="entry name" value="Peptidase_S8/S53_dom_sf"/>
</dbReference>
<dbReference type="InterPro" id="IPR050131">
    <property type="entry name" value="Peptidase_S8_subtilisin-like"/>
</dbReference>
<dbReference type="InterPro" id="IPR022398">
    <property type="entry name" value="Peptidase_S8_His-AS"/>
</dbReference>
<dbReference type="InterPro" id="IPR026444">
    <property type="entry name" value="Secre_tail"/>
</dbReference>
<dbReference type="OrthoDB" id="9798386at2"/>
<dbReference type="Pfam" id="PF00082">
    <property type="entry name" value="Peptidase_S8"/>
    <property type="match status" value="1"/>
</dbReference>
<dbReference type="PROSITE" id="PS00136">
    <property type="entry name" value="SUBTILASE_ASP"/>
    <property type="match status" value="1"/>
</dbReference>
<dbReference type="Gene3D" id="3.40.50.200">
    <property type="entry name" value="Peptidase S8/S53 domain"/>
    <property type="match status" value="1"/>
</dbReference>
<dbReference type="Gene3D" id="1.10.1330.10">
    <property type="entry name" value="Dockerin domain"/>
    <property type="match status" value="1"/>
</dbReference>
<dbReference type="PANTHER" id="PTHR43806">
    <property type="entry name" value="PEPTIDASE S8"/>
    <property type="match status" value="1"/>
</dbReference>
<dbReference type="PRINTS" id="PR00723">
    <property type="entry name" value="SUBTILISIN"/>
</dbReference>
<dbReference type="Proteomes" id="UP000198480">
    <property type="component" value="Unassembled WGS sequence"/>
</dbReference>
<feature type="active site" description="Charge relay system" evidence="5">
    <location>
        <position position="268"/>
    </location>
</feature>
<dbReference type="PROSITE" id="PS51766">
    <property type="entry name" value="DOCKERIN"/>
    <property type="match status" value="1"/>
</dbReference>
<keyword evidence="7" id="KW-1133">Transmembrane helix</keyword>
<keyword evidence="10" id="KW-1185">Reference proteome</keyword>
<evidence type="ECO:0000259" key="8">
    <source>
        <dbReference type="PROSITE" id="PS51766"/>
    </source>
</evidence>
<dbReference type="InterPro" id="IPR016134">
    <property type="entry name" value="Dockerin_dom"/>
</dbReference>
<dbReference type="SUPFAM" id="SSF63446">
    <property type="entry name" value="Type I dockerin domain"/>
    <property type="match status" value="1"/>
</dbReference>